<accession>A0A6A5ZI60</accession>
<dbReference type="AlphaFoldDB" id="A0A6A5ZI60"/>
<feature type="compositionally biased region" description="Polar residues" evidence="3">
    <location>
        <begin position="320"/>
        <end position="339"/>
    </location>
</feature>
<feature type="compositionally biased region" description="Low complexity" evidence="3">
    <location>
        <begin position="238"/>
        <end position="260"/>
    </location>
</feature>
<sequence length="582" mass="64982">MAELAASVIGIVSAGTKVTLVLSQLAVDIGSAGREARMISNEIRSFCAVVKTLGETLEKVQSSSYCKHCLPTVASLVDRGSASTLCEHLLIMPLIWTDAHCTDMTKDMTAASLEMFTELLNATESIRGLTRSKEGKISVVGRVQWAIFRKPKIAYLRAAIEAYKSNLTLMLGTLNTAEKVTRQISVAITPEVSAEHEQDQLLLQSLELDQQSSLSDLEQAEREYQEADDPGLPSNDGTAESSSPTAIAATASEATATSRTTLETDSYVNSARDEIESIRASLSISLSAFDPSAVQQQVVQYSRRLSILVSADQKRISQRWSSIPDSLPSTDTETDSNLRGNPHDPSYNTLRDQLLVRQPYFRKAMLERLVREVYYHAIKLPYMDVEESNLRRLITEQVNPATSRQQRYWVDLSRTDLSNIPETIIDVLPKPLSNLNLAHNRLQEIPLSLTLCQKLTNINLSNNRLERFPEPVLHIHTLQILHLRDNQLTAIPATITNLQKLSWLGIQNNMITGLPFVLADLPELISLHHWGNPIGFPSVKLLDMYTEEQLRNDPKPLTDTNHIHTKVVKEYLAHYPEDVSEI</sequence>
<gene>
    <name evidence="4" type="ORF">BDV96DRAFT_372814</name>
</gene>
<evidence type="ECO:0000256" key="3">
    <source>
        <dbReference type="SAM" id="MobiDB-lite"/>
    </source>
</evidence>
<dbReference type="InterPro" id="IPR032675">
    <property type="entry name" value="LRR_dom_sf"/>
</dbReference>
<dbReference type="InterPro" id="IPR050216">
    <property type="entry name" value="LRR_domain-containing"/>
</dbReference>
<dbReference type="OrthoDB" id="1394818at2759"/>
<dbReference type="PROSITE" id="PS51450">
    <property type="entry name" value="LRR"/>
    <property type="match status" value="1"/>
</dbReference>
<dbReference type="SMART" id="SM00364">
    <property type="entry name" value="LRR_BAC"/>
    <property type="match status" value="4"/>
</dbReference>
<dbReference type="PANTHER" id="PTHR48051">
    <property type="match status" value="1"/>
</dbReference>
<evidence type="ECO:0000313" key="5">
    <source>
        <dbReference type="Proteomes" id="UP000799770"/>
    </source>
</evidence>
<keyword evidence="1" id="KW-0433">Leucine-rich repeat</keyword>
<dbReference type="PANTHER" id="PTHR48051:SF1">
    <property type="entry name" value="RAS SUPPRESSOR PROTEIN 1"/>
    <property type="match status" value="1"/>
</dbReference>
<evidence type="ECO:0000256" key="1">
    <source>
        <dbReference type="ARBA" id="ARBA00022614"/>
    </source>
</evidence>
<keyword evidence="5" id="KW-1185">Reference proteome</keyword>
<keyword evidence="2" id="KW-0677">Repeat</keyword>
<feature type="region of interest" description="Disordered" evidence="3">
    <location>
        <begin position="320"/>
        <end position="348"/>
    </location>
</feature>
<dbReference type="Gene3D" id="3.80.10.10">
    <property type="entry name" value="Ribonuclease Inhibitor"/>
    <property type="match status" value="1"/>
</dbReference>
<protein>
    <submittedName>
        <fullName evidence="4">Uncharacterized protein</fullName>
    </submittedName>
</protein>
<dbReference type="Proteomes" id="UP000799770">
    <property type="component" value="Unassembled WGS sequence"/>
</dbReference>
<dbReference type="InterPro" id="IPR001611">
    <property type="entry name" value="Leu-rich_rpt"/>
</dbReference>
<organism evidence="4 5">
    <name type="scientific">Lophiotrema nucula</name>
    <dbReference type="NCBI Taxonomy" id="690887"/>
    <lineage>
        <taxon>Eukaryota</taxon>
        <taxon>Fungi</taxon>
        <taxon>Dikarya</taxon>
        <taxon>Ascomycota</taxon>
        <taxon>Pezizomycotina</taxon>
        <taxon>Dothideomycetes</taxon>
        <taxon>Pleosporomycetidae</taxon>
        <taxon>Pleosporales</taxon>
        <taxon>Lophiotremataceae</taxon>
        <taxon>Lophiotrema</taxon>
    </lineage>
</organism>
<proteinExistence type="predicted"/>
<dbReference type="SUPFAM" id="SSF52058">
    <property type="entry name" value="L domain-like"/>
    <property type="match status" value="1"/>
</dbReference>
<reference evidence="4" key="1">
    <citation type="journal article" date="2020" name="Stud. Mycol.">
        <title>101 Dothideomycetes genomes: a test case for predicting lifestyles and emergence of pathogens.</title>
        <authorList>
            <person name="Haridas S."/>
            <person name="Albert R."/>
            <person name="Binder M."/>
            <person name="Bloem J."/>
            <person name="Labutti K."/>
            <person name="Salamov A."/>
            <person name="Andreopoulos B."/>
            <person name="Baker S."/>
            <person name="Barry K."/>
            <person name="Bills G."/>
            <person name="Bluhm B."/>
            <person name="Cannon C."/>
            <person name="Castanera R."/>
            <person name="Culley D."/>
            <person name="Daum C."/>
            <person name="Ezra D."/>
            <person name="Gonzalez J."/>
            <person name="Henrissat B."/>
            <person name="Kuo A."/>
            <person name="Liang C."/>
            <person name="Lipzen A."/>
            <person name="Lutzoni F."/>
            <person name="Magnuson J."/>
            <person name="Mondo S."/>
            <person name="Nolan M."/>
            <person name="Ohm R."/>
            <person name="Pangilinan J."/>
            <person name="Park H.-J."/>
            <person name="Ramirez L."/>
            <person name="Alfaro M."/>
            <person name="Sun H."/>
            <person name="Tritt A."/>
            <person name="Yoshinaga Y."/>
            <person name="Zwiers L.-H."/>
            <person name="Turgeon B."/>
            <person name="Goodwin S."/>
            <person name="Spatafora J."/>
            <person name="Crous P."/>
            <person name="Grigoriev I."/>
        </authorList>
    </citation>
    <scope>NUCLEOTIDE SEQUENCE</scope>
    <source>
        <strain evidence="4">CBS 627.86</strain>
    </source>
</reference>
<evidence type="ECO:0000313" key="4">
    <source>
        <dbReference type="EMBL" id="KAF2119182.1"/>
    </source>
</evidence>
<name>A0A6A5ZI60_9PLEO</name>
<feature type="region of interest" description="Disordered" evidence="3">
    <location>
        <begin position="214"/>
        <end position="260"/>
    </location>
</feature>
<dbReference type="EMBL" id="ML977316">
    <property type="protein sequence ID" value="KAF2119182.1"/>
    <property type="molecule type" value="Genomic_DNA"/>
</dbReference>
<evidence type="ECO:0000256" key="2">
    <source>
        <dbReference type="ARBA" id="ARBA00022737"/>
    </source>
</evidence>
<dbReference type="GO" id="GO:0005737">
    <property type="term" value="C:cytoplasm"/>
    <property type="evidence" value="ECO:0007669"/>
    <property type="project" value="TreeGrafter"/>
</dbReference>